<dbReference type="InterPro" id="IPR037225">
    <property type="entry name" value="Nuo51_FMN-bd_sf"/>
</dbReference>
<dbReference type="PANTHER" id="PTHR43034">
    <property type="entry name" value="ION-TRANSLOCATING OXIDOREDUCTASE COMPLEX SUBUNIT C"/>
    <property type="match status" value="1"/>
</dbReference>
<name>A0A9D2ZUX6_9BACT</name>
<evidence type="ECO:0000313" key="12">
    <source>
        <dbReference type="Proteomes" id="UP000787625"/>
    </source>
</evidence>
<organism evidence="11 12">
    <name type="scientific">Candidatus Avibacteroides avistercoris</name>
    <dbReference type="NCBI Taxonomy" id="2840690"/>
    <lineage>
        <taxon>Bacteria</taxon>
        <taxon>Pseudomonadati</taxon>
        <taxon>Bacteroidota</taxon>
        <taxon>Bacteroidia</taxon>
        <taxon>Bacteroidales</taxon>
        <taxon>Bacteroidaceae</taxon>
        <taxon>Bacteroidaceae incertae sedis</taxon>
        <taxon>Candidatus Avibacteroides</taxon>
    </lineage>
</organism>
<evidence type="ECO:0000256" key="7">
    <source>
        <dbReference type="ARBA" id="ARBA00023014"/>
    </source>
</evidence>
<reference evidence="11" key="1">
    <citation type="journal article" date="2021" name="PeerJ">
        <title>Extensive microbial diversity within the chicken gut microbiome revealed by metagenomics and culture.</title>
        <authorList>
            <person name="Gilroy R."/>
            <person name="Ravi A."/>
            <person name="Getino M."/>
            <person name="Pursley I."/>
            <person name="Horton D.L."/>
            <person name="Alikhan N.F."/>
            <person name="Baker D."/>
            <person name="Gharbi K."/>
            <person name="Hall N."/>
            <person name="Watson M."/>
            <person name="Adriaenssens E.M."/>
            <person name="Foster-Nyarko E."/>
            <person name="Jarju S."/>
            <person name="Secka A."/>
            <person name="Antonio M."/>
            <person name="Oren A."/>
            <person name="Chaudhuri R.R."/>
            <person name="La Ragione R."/>
            <person name="Hildebrand F."/>
            <person name="Pallen M.J."/>
        </authorList>
    </citation>
    <scope>NUCLEOTIDE SEQUENCE</scope>
    <source>
        <strain evidence="11">MalCec1-1739</strain>
    </source>
</reference>
<keyword evidence="1" id="KW-0813">Transport</keyword>
<keyword evidence="6" id="KW-0408">Iron</keyword>
<dbReference type="PANTHER" id="PTHR43034:SF2">
    <property type="entry name" value="ION-TRANSLOCATING OXIDOREDUCTASE COMPLEX SUBUNIT C"/>
    <property type="match status" value="1"/>
</dbReference>
<feature type="domain" description="NADH-ubiquinone oxidoreductase 51kDa subunit FMN-binding" evidence="8">
    <location>
        <begin position="129"/>
        <end position="276"/>
    </location>
</feature>
<keyword evidence="5" id="KW-0249">Electron transport</keyword>
<evidence type="ECO:0000259" key="10">
    <source>
        <dbReference type="Pfam" id="PF13375"/>
    </source>
</evidence>
<feature type="domain" description="RnfC Barrel sandwich hybrid" evidence="10">
    <location>
        <begin position="7"/>
        <end position="101"/>
    </location>
</feature>
<evidence type="ECO:0000259" key="9">
    <source>
        <dbReference type="Pfam" id="PF10531"/>
    </source>
</evidence>
<dbReference type="NCBIfam" id="NF003454">
    <property type="entry name" value="PRK05035.1"/>
    <property type="match status" value="1"/>
</dbReference>
<feature type="non-terminal residue" evidence="11">
    <location>
        <position position="355"/>
    </location>
</feature>
<evidence type="ECO:0000313" key="11">
    <source>
        <dbReference type="EMBL" id="HJD52914.1"/>
    </source>
</evidence>
<dbReference type="SUPFAM" id="SSF142984">
    <property type="entry name" value="Nqo1 middle domain-like"/>
    <property type="match status" value="1"/>
</dbReference>
<dbReference type="NCBIfam" id="TIGR01945">
    <property type="entry name" value="rnfC"/>
    <property type="match status" value="1"/>
</dbReference>
<dbReference type="GO" id="GO:0016020">
    <property type="term" value="C:membrane"/>
    <property type="evidence" value="ECO:0007669"/>
    <property type="project" value="InterPro"/>
</dbReference>
<proteinExistence type="inferred from homology"/>
<dbReference type="AlphaFoldDB" id="A0A9D2ZUX6"/>
<dbReference type="Pfam" id="PF10531">
    <property type="entry name" value="SLBB"/>
    <property type="match status" value="1"/>
</dbReference>
<dbReference type="SUPFAM" id="SSF142019">
    <property type="entry name" value="Nqo1 FMN-binding domain-like"/>
    <property type="match status" value="1"/>
</dbReference>
<keyword evidence="2" id="KW-0004">4Fe-4S</keyword>
<comment type="caution">
    <text evidence="11">The sequence shown here is derived from an EMBL/GenBank/DDBJ whole genome shotgun (WGS) entry which is preliminary data.</text>
</comment>
<dbReference type="GO" id="GO:0009055">
    <property type="term" value="F:electron transfer activity"/>
    <property type="evidence" value="ECO:0007669"/>
    <property type="project" value="InterPro"/>
</dbReference>
<gene>
    <name evidence="11" type="primary">rsxC</name>
    <name evidence="11" type="ORF">IAA93_04220</name>
</gene>
<evidence type="ECO:0000256" key="5">
    <source>
        <dbReference type="ARBA" id="ARBA00022982"/>
    </source>
</evidence>
<dbReference type="GO" id="GO:0051539">
    <property type="term" value="F:4 iron, 4 sulfur cluster binding"/>
    <property type="evidence" value="ECO:0007669"/>
    <property type="project" value="UniProtKB-KW"/>
</dbReference>
<protein>
    <submittedName>
        <fullName evidence="11">Electron transport complex subunit RsxC</fullName>
    </submittedName>
</protein>
<reference evidence="11" key="2">
    <citation type="submission" date="2021-04" db="EMBL/GenBank/DDBJ databases">
        <authorList>
            <person name="Gilroy R."/>
        </authorList>
    </citation>
    <scope>NUCLEOTIDE SEQUENCE</scope>
    <source>
        <strain evidence="11">MalCec1-1739</strain>
    </source>
</reference>
<dbReference type="InterPro" id="IPR010208">
    <property type="entry name" value="Ion_transpt_RnfC/RsxC"/>
</dbReference>
<dbReference type="Pfam" id="PF01512">
    <property type="entry name" value="Complex1_51K"/>
    <property type="match status" value="1"/>
</dbReference>
<dbReference type="InterPro" id="IPR011538">
    <property type="entry name" value="Nuo51_FMN-bd"/>
</dbReference>
<dbReference type="Pfam" id="PF13375">
    <property type="entry name" value="RnfC_N"/>
    <property type="match status" value="1"/>
</dbReference>
<sequence>MKTFNIGGIHPAGTKLSGGIAIRRANVPSRAVIPLSQHIGAPAVPLVKRGDRVKVGTKIAEAAGVVSANIHSSVSGTVAKIDMVAGLTGYAGQAIIIDVDGDEWDESIDRTQSLVRECKLTPSEIIDRIREAGVVGLGGACFPTHVKLVPPPGQKADCIIINGVECEPYLTSDHRLMIEKTKEIMVGISILMKAVGVDKAYIGIEANKPDAISAMREEAGNWLGIEVVALKTKYPQGGEKQLIDAILGRRVPAPPAIPVNVGVIVQNIATVYAVYEAVQKSKPLIERVVTVTGKFLGSPANLLVRIGTPVARLFEEAGGLPEDTGKVVSGGPMMGKALPSLDIPVCKGTSGIVVM</sequence>
<feature type="domain" description="Soluble ligand binding" evidence="9">
    <location>
        <begin position="288"/>
        <end position="335"/>
    </location>
</feature>
<dbReference type="HAMAP" id="MF_00461">
    <property type="entry name" value="RsxC_RnfC"/>
    <property type="match status" value="1"/>
</dbReference>
<dbReference type="Gene3D" id="3.40.50.11540">
    <property type="entry name" value="NADH-ubiquinone oxidoreductase 51kDa subunit"/>
    <property type="match status" value="1"/>
</dbReference>
<evidence type="ECO:0000259" key="8">
    <source>
        <dbReference type="Pfam" id="PF01512"/>
    </source>
</evidence>
<dbReference type="InterPro" id="IPR026902">
    <property type="entry name" value="RnfC_N"/>
</dbReference>
<dbReference type="InterPro" id="IPR019554">
    <property type="entry name" value="Soluble_ligand-bd"/>
</dbReference>
<dbReference type="Proteomes" id="UP000787625">
    <property type="component" value="Unassembled WGS sequence"/>
</dbReference>
<evidence type="ECO:0000256" key="3">
    <source>
        <dbReference type="ARBA" id="ARBA00022723"/>
    </source>
</evidence>
<evidence type="ECO:0000256" key="6">
    <source>
        <dbReference type="ARBA" id="ARBA00023004"/>
    </source>
</evidence>
<evidence type="ECO:0000256" key="1">
    <source>
        <dbReference type="ARBA" id="ARBA00022448"/>
    </source>
</evidence>
<evidence type="ECO:0000256" key="2">
    <source>
        <dbReference type="ARBA" id="ARBA00022485"/>
    </source>
</evidence>
<keyword evidence="4" id="KW-0677">Repeat</keyword>
<dbReference type="GO" id="GO:0046872">
    <property type="term" value="F:metal ion binding"/>
    <property type="evidence" value="ECO:0007669"/>
    <property type="project" value="UniProtKB-KW"/>
</dbReference>
<evidence type="ECO:0000256" key="4">
    <source>
        <dbReference type="ARBA" id="ARBA00022737"/>
    </source>
</evidence>
<dbReference type="EMBL" id="DWUP01000087">
    <property type="protein sequence ID" value="HJD52914.1"/>
    <property type="molecule type" value="Genomic_DNA"/>
</dbReference>
<keyword evidence="7" id="KW-0411">Iron-sulfur</keyword>
<accession>A0A9D2ZUX6</accession>
<keyword evidence="3" id="KW-0479">Metal-binding</keyword>